<keyword evidence="1" id="KW-1133">Transmembrane helix</keyword>
<feature type="transmembrane region" description="Helical" evidence="1">
    <location>
        <begin position="37"/>
        <end position="56"/>
    </location>
</feature>
<accession>A0A222EAB5</accession>
<dbReference type="Pfam" id="PF10947">
    <property type="entry name" value="DUF2628"/>
    <property type="match status" value="1"/>
</dbReference>
<proteinExistence type="predicted"/>
<evidence type="ECO:0008006" key="4">
    <source>
        <dbReference type="Google" id="ProtNLM"/>
    </source>
</evidence>
<evidence type="ECO:0000313" key="3">
    <source>
        <dbReference type="Proteomes" id="UP000203589"/>
    </source>
</evidence>
<dbReference type="OrthoDB" id="7868970at2"/>
<dbReference type="InterPro" id="IPR024399">
    <property type="entry name" value="DUF2628"/>
</dbReference>
<keyword evidence="1" id="KW-0472">Membrane</keyword>
<evidence type="ECO:0000256" key="1">
    <source>
        <dbReference type="SAM" id="Phobius"/>
    </source>
</evidence>
<name>A0A222EAB5_9RHOB</name>
<dbReference type="KEGG" id="aht:ANTHELSMS3_04297"/>
<sequence length="103" mass="11777">MTDTTSTDRVHRLQKEAVANKAEADVLADTFDDSTGVSWLWAFLFGPIYFAVHGFWGRALLVFLLNFLIIGFFVSPFLAYPAWRDRAQKKADKMLMVDSVRRS</sequence>
<dbReference type="AlphaFoldDB" id="A0A222EAB5"/>
<feature type="transmembrane region" description="Helical" evidence="1">
    <location>
        <begin position="62"/>
        <end position="83"/>
    </location>
</feature>
<gene>
    <name evidence="2" type="ORF">ANTHELSMS3_04297</name>
</gene>
<dbReference type="EMBL" id="CP022540">
    <property type="protein sequence ID" value="ASP22901.1"/>
    <property type="molecule type" value="Genomic_DNA"/>
</dbReference>
<dbReference type="RefSeq" id="WP_094036599.1">
    <property type="nucleotide sequence ID" value="NZ_CP022540.1"/>
</dbReference>
<evidence type="ECO:0000313" key="2">
    <source>
        <dbReference type="EMBL" id="ASP22901.1"/>
    </source>
</evidence>
<dbReference type="Proteomes" id="UP000203589">
    <property type="component" value="Chromosome"/>
</dbReference>
<keyword evidence="1" id="KW-0812">Transmembrane</keyword>
<reference evidence="2 3" key="1">
    <citation type="submission" date="2017-07" db="EMBL/GenBank/DDBJ databases">
        <title>Genome Sequence of Antarctobacter heliothermus Strain SMS3 Isolated from a culture of the Diatom Skeletonema marinoi.</title>
        <authorList>
            <person name="Topel M."/>
            <person name="Pinder M.I.M."/>
            <person name="Johansson O.N."/>
            <person name="Kourtchenko O."/>
            <person name="Godhe A."/>
            <person name="Clarke A.K."/>
        </authorList>
    </citation>
    <scope>NUCLEOTIDE SEQUENCE [LARGE SCALE GENOMIC DNA]</scope>
    <source>
        <strain evidence="2 3">SMS3</strain>
    </source>
</reference>
<protein>
    <recommendedName>
        <fullName evidence="4">DUF2628 domain-containing protein</fullName>
    </recommendedName>
</protein>
<organism evidence="2 3">
    <name type="scientific">Antarctobacter heliothermus</name>
    <dbReference type="NCBI Taxonomy" id="74033"/>
    <lineage>
        <taxon>Bacteria</taxon>
        <taxon>Pseudomonadati</taxon>
        <taxon>Pseudomonadota</taxon>
        <taxon>Alphaproteobacteria</taxon>
        <taxon>Rhodobacterales</taxon>
        <taxon>Roseobacteraceae</taxon>
        <taxon>Antarctobacter</taxon>
    </lineage>
</organism>
<keyword evidence="3" id="KW-1185">Reference proteome</keyword>